<accession>A0AAD7DTD2</accession>
<dbReference type="Proteomes" id="UP001221757">
    <property type="component" value="Unassembled WGS sequence"/>
</dbReference>
<dbReference type="AlphaFoldDB" id="A0AAD7DTD2"/>
<feature type="transmembrane region" description="Helical" evidence="1">
    <location>
        <begin position="73"/>
        <end position="91"/>
    </location>
</feature>
<feature type="transmembrane region" description="Helical" evidence="1">
    <location>
        <begin position="39"/>
        <end position="61"/>
    </location>
</feature>
<organism evidence="2 3">
    <name type="scientific">Mycena rosella</name>
    <name type="common">Pink bonnet</name>
    <name type="synonym">Agaricus rosellus</name>
    <dbReference type="NCBI Taxonomy" id="1033263"/>
    <lineage>
        <taxon>Eukaryota</taxon>
        <taxon>Fungi</taxon>
        <taxon>Dikarya</taxon>
        <taxon>Basidiomycota</taxon>
        <taxon>Agaricomycotina</taxon>
        <taxon>Agaricomycetes</taxon>
        <taxon>Agaricomycetidae</taxon>
        <taxon>Agaricales</taxon>
        <taxon>Marasmiineae</taxon>
        <taxon>Mycenaceae</taxon>
        <taxon>Mycena</taxon>
    </lineage>
</organism>
<protein>
    <submittedName>
        <fullName evidence="2">Uncharacterized protein</fullName>
    </submittedName>
</protein>
<dbReference type="EMBL" id="JARKIE010000025">
    <property type="protein sequence ID" value="KAJ7698585.1"/>
    <property type="molecule type" value="Genomic_DNA"/>
</dbReference>
<evidence type="ECO:0000256" key="1">
    <source>
        <dbReference type="SAM" id="Phobius"/>
    </source>
</evidence>
<name>A0AAD7DTD2_MYCRO</name>
<comment type="caution">
    <text evidence="2">The sequence shown here is derived from an EMBL/GenBank/DDBJ whole genome shotgun (WGS) entry which is preliminary data.</text>
</comment>
<feature type="transmembrane region" description="Helical" evidence="1">
    <location>
        <begin position="111"/>
        <end position="129"/>
    </location>
</feature>
<evidence type="ECO:0000313" key="3">
    <source>
        <dbReference type="Proteomes" id="UP001221757"/>
    </source>
</evidence>
<keyword evidence="1" id="KW-0812">Transmembrane</keyword>
<sequence length="153" mass="16569">MPVDLAHCTAYCSNATSLLRGVNMGIVRPAQDLAHIRDYAFVMGAVGLLISGCTACWVLSLVFRRIEPHYMDLLSKGILVFGFTACLAAVGGGEFLLNGKWLPTGEPPRAVGQWAPLVSVALAVLWDYLSVKLSLLFEQRGSGRSVEMELRVS</sequence>
<keyword evidence="1" id="KW-0472">Membrane</keyword>
<proteinExistence type="predicted"/>
<keyword evidence="1" id="KW-1133">Transmembrane helix</keyword>
<gene>
    <name evidence="2" type="ORF">B0H17DRAFT_1050117</name>
</gene>
<reference evidence="2" key="1">
    <citation type="submission" date="2023-03" db="EMBL/GenBank/DDBJ databases">
        <title>Massive genome expansion in bonnet fungi (Mycena s.s.) driven by repeated elements and novel gene families across ecological guilds.</title>
        <authorList>
            <consortium name="Lawrence Berkeley National Laboratory"/>
            <person name="Harder C.B."/>
            <person name="Miyauchi S."/>
            <person name="Viragh M."/>
            <person name="Kuo A."/>
            <person name="Thoen E."/>
            <person name="Andreopoulos B."/>
            <person name="Lu D."/>
            <person name="Skrede I."/>
            <person name="Drula E."/>
            <person name="Henrissat B."/>
            <person name="Morin E."/>
            <person name="Kohler A."/>
            <person name="Barry K."/>
            <person name="LaButti K."/>
            <person name="Morin E."/>
            <person name="Salamov A."/>
            <person name="Lipzen A."/>
            <person name="Mereny Z."/>
            <person name="Hegedus B."/>
            <person name="Baldrian P."/>
            <person name="Stursova M."/>
            <person name="Weitz H."/>
            <person name="Taylor A."/>
            <person name="Grigoriev I.V."/>
            <person name="Nagy L.G."/>
            <person name="Martin F."/>
            <person name="Kauserud H."/>
        </authorList>
    </citation>
    <scope>NUCLEOTIDE SEQUENCE</scope>
    <source>
        <strain evidence="2">CBHHK067</strain>
    </source>
</reference>
<keyword evidence="3" id="KW-1185">Reference proteome</keyword>
<evidence type="ECO:0000313" key="2">
    <source>
        <dbReference type="EMBL" id="KAJ7698585.1"/>
    </source>
</evidence>